<reference evidence="2" key="1">
    <citation type="submission" date="2022-01" db="EMBL/GenBank/DDBJ databases">
        <authorList>
            <person name="King R."/>
        </authorList>
    </citation>
    <scope>NUCLEOTIDE SEQUENCE</scope>
</reference>
<gene>
    <name evidence="2" type="ORF">PSYICH_LOCUS14250</name>
</gene>
<dbReference type="EMBL" id="OV651820">
    <property type="protein sequence ID" value="CAH1114859.1"/>
    <property type="molecule type" value="Genomic_DNA"/>
</dbReference>
<name>A0A9P0GIH6_9CUCU</name>
<keyword evidence="3" id="KW-1185">Reference proteome</keyword>
<accession>A0A9P0GIH6</accession>
<organism evidence="2 3">
    <name type="scientific">Psylliodes chrysocephalus</name>
    <dbReference type="NCBI Taxonomy" id="3402493"/>
    <lineage>
        <taxon>Eukaryota</taxon>
        <taxon>Metazoa</taxon>
        <taxon>Ecdysozoa</taxon>
        <taxon>Arthropoda</taxon>
        <taxon>Hexapoda</taxon>
        <taxon>Insecta</taxon>
        <taxon>Pterygota</taxon>
        <taxon>Neoptera</taxon>
        <taxon>Endopterygota</taxon>
        <taxon>Coleoptera</taxon>
        <taxon>Polyphaga</taxon>
        <taxon>Cucujiformia</taxon>
        <taxon>Chrysomeloidea</taxon>
        <taxon>Chrysomelidae</taxon>
        <taxon>Galerucinae</taxon>
        <taxon>Alticini</taxon>
        <taxon>Psylliodes</taxon>
    </lineage>
</organism>
<dbReference type="Proteomes" id="UP001153636">
    <property type="component" value="Chromosome 8"/>
</dbReference>
<proteinExistence type="predicted"/>
<protein>
    <submittedName>
        <fullName evidence="2">Uncharacterized protein</fullName>
    </submittedName>
</protein>
<sequence length="178" mass="21097">MYLNTIGLKEWSVRIWYLHSINGLTENNSVVLSKRSSIKNYHEEDTVFLKNFLKALNTLPSHYCSKDTDRLYLEQQFQSFAELHREYSKKCIENNRMPQSITSLQKIANDIKLSLFRPRKDLCDLCFKYRNNNMSEEDYQAHIRKKDSAREEKQRDKDRTVNGTANVITIFSCKFVVL</sequence>
<feature type="compositionally biased region" description="Basic and acidic residues" evidence="1">
    <location>
        <begin position="146"/>
        <end position="159"/>
    </location>
</feature>
<evidence type="ECO:0000313" key="3">
    <source>
        <dbReference type="Proteomes" id="UP001153636"/>
    </source>
</evidence>
<feature type="region of interest" description="Disordered" evidence="1">
    <location>
        <begin position="140"/>
        <end position="159"/>
    </location>
</feature>
<dbReference type="OrthoDB" id="6772076at2759"/>
<evidence type="ECO:0000313" key="2">
    <source>
        <dbReference type="EMBL" id="CAH1114859.1"/>
    </source>
</evidence>
<dbReference type="AlphaFoldDB" id="A0A9P0GIH6"/>
<evidence type="ECO:0000256" key="1">
    <source>
        <dbReference type="SAM" id="MobiDB-lite"/>
    </source>
</evidence>